<dbReference type="InterPro" id="IPR036869">
    <property type="entry name" value="J_dom_sf"/>
</dbReference>
<evidence type="ECO:0000313" key="5">
    <source>
        <dbReference type="EMBL" id="PWJ77316.1"/>
    </source>
</evidence>
<dbReference type="EMBL" id="QGGY01000003">
    <property type="protein sequence ID" value="PWJ77316.1"/>
    <property type="molecule type" value="Genomic_DNA"/>
</dbReference>
<dbReference type="AlphaFoldDB" id="A0AB73T6X3"/>
<dbReference type="PRINTS" id="PR00625">
    <property type="entry name" value="JDOMAIN"/>
</dbReference>
<evidence type="ECO:0000256" key="2">
    <source>
        <dbReference type="ARBA" id="ARBA00023186"/>
    </source>
</evidence>
<dbReference type="GO" id="GO:0051787">
    <property type="term" value="F:misfolded protein binding"/>
    <property type="evidence" value="ECO:0007669"/>
    <property type="project" value="TreeGrafter"/>
</dbReference>
<evidence type="ECO:0000313" key="6">
    <source>
        <dbReference type="Proteomes" id="UP000245412"/>
    </source>
</evidence>
<evidence type="ECO:0000259" key="4">
    <source>
        <dbReference type="PROSITE" id="PS50076"/>
    </source>
</evidence>
<reference evidence="5 6" key="1">
    <citation type="submission" date="2018-05" db="EMBL/GenBank/DDBJ databases">
        <authorList>
            <person name="Goeker M."/>
            <person name="Huntemann M."/>
            <person name="Clum A."/>
            <person name="Pillay M."/>
            <person name="Palaniappan K."/>
            <person name="Varghese N."/>
            <person name="Mikhailova N."/>
            <person name="Stamatis D."/>
            <person name="Reddy T."/>
            <person name="Daum C."/>
            <person name="Shapiro N."/>
            <person name="Ivanova N."/>
            <person name="Kyrpides N."/>
            <person name="Woyke T."/>
        </authorList>
    </citation>
    <scope>NUCLEOTIDE SEQUENCE [LARGE SCALE GENOMIC DNA]</scope>
    <source>
        <strain evidence="5 6">DSM 26524</strain>
    </source>
</reference>
<dbReference type="GO" id="GO:0051087">
    <property type="term" value="F:protein-folding chaperone binding"/>
    <property type="evidence" value="ECO:0007669"/>
    <property type="project" value="TreeGrafter"/>
</dbReference>
<keyword evidence="6" id="KW-1185">Reference proteome</keyword>
<dbReference type="SUPFAM" id="SSF48452">
    <property type="entry name" value="TPR-like"/>
    <property type="match status" value="1"/>
</dbReference>
<comment type="caution">
    <text evidence="5">The sequence shown here is derived from an EMBL/GenBank/DDBJ whole genome shotgun (WGS) entry which is preliminary data.</text>
</comment>
<dbReference type="Pfam" id="PF00226">
    <property type="entry name" value="DnaJ"/>
    <property type="match status" value="1"/>
</dbReference>
<dbReference type="SUPFAM" id="SSF46565">
    <property type="entry name" value="Chaperone J-domain"/>
    <property type="match status" value="1"/>
</dbReference>
<dbReference type="InterPro" id="IPR001623">
    <property type="entry name" value="DnaJ_domain"/>
</dbReference>
<keyword evidence="1" id="KW-0235">DNA replication</keyword>
<dbReference type="InterPro" id="IPR051948">
    <property type="entry name" value="Hsp70_co-chaperone_J-domain"/>
</dbReference>
<dbReference type="SMART" id="SM00271">
    <property type="entry name" value="DnaJ"/>
    <property type="match status" value="1"/>
</dbReference>
<dbReference type="PANTHER" id="PTHR44360">
    <property type="entry name" value="DNAJ HOMOLOG SUBFAMILY B MEMBER 9"/>
    <property type="match status" value="1"/>
</dbReference>
<dbReference type="RefSeq" id="WP_109625423.1">
    <property type="nucleotide sequence ID" value="NZ_CABJAT010000007.1"/>
</dbReference>
<dbReference type="CDD" id="cd06257">
    <property type="entry name" value="DnaJ"/>
    <property type="match status" value="1"/>
</dbReference>
<dbReference type="Gene3D" id="1.25.40.10">
    <property type="entry name" value="Tetratricopeptide repeat domain"/>
    <property type="match status" value="1"/>
</dbReference>
<accession>A0AB73T6X3</accession>
<proteinExistence type="predicted"/>
<dbReference type="GO" id="GO:0006260">
    <property type="term" value="P:DNA replication"/>
    <property type="evidence" value="ECO:0007669"/>
    <property type="project" value="UniProtKB-KW"/>
</dbReference>
<evidence type="ECO:0000256" key="3">
    <source>
        <dbReference type="SAM" id="MobiDB-lite"/>
    </source>
</evidence>
<protein>
    <submittedName>
        <fullName evidence="5">Molecular chaperone DnaJ</fullName>
    </submittedName>
</protein>
<sequence>MVSNPYEILGISPNASDDEVKKAYRELSRKYHPDSYANNPLADLAEEKFKEVQEAYNQIMDERSKGYSSSGYGSGSSSGYSGSSSSGGSSSSEMTAVYNFINSRHYQDALNVLNRMSNRDARWYYCSAVANSGLGNNAAALEHARQAVNMEPNNPEYSNFLNQLQWNGQRYQTNPYGGGAGRPAYSTGNCCCDLWIADSCCECMGGDLCPCM</sequence>
<dbReference type="GO" id="GO:0036503">
    <property type="term" value="P:ERAD pathway"/>
    <property type="evidence" value="ECO:0007669"/>
    <property type="project" value="TreeGrafter"/>
</dbReference>
<keyword evidence="2" id="KW-0143">Chaperone</keyword>
<organism evidence="5 6">
    <name type="scientific">Murimonas intestini</name>
    <dbReference type="NCBI Taxonomy" id="1337051"/>
    <lineage>
        <taxon>Bacteria</taxon>
        <taxon>Bacillati</taxon>
        <taxon>Bacillota</taxon>
        <taxon>Clostridia</taxon>
        <taxon>Lachnospirales</taxon>
        <taxon>Lachnospiraceae</taxon>
        <taxon>Murimonas</taxon>
    </lineage>
</organism>
<feature type="domain" description="J" evidence="4">
    <location>
        <begin position="4"/>
        <end position="71"/>
    </location>
</feature>
<feature type="region of interest" description="Disordered" evidence="3">
    <location>
        <begin position="64"/>
        <end position="88"/>
    </location>
</feature>
<dbReference type="PANTHER" id="PTHR44360:SF1">
    <property type="entry name" value="DNAJ HOMOLOG SUBFAMILY B MEMBER 9"/>
    <property type="match status" value="1"/>
</dbReference>
<dbReference type="Gene3D" id="1.10.287.110">
    <property type="entry name" value="DnaJ domain"/>
    <property type="match status" value="1"/>
</dbReference>
<gene>
    <name evidence="5" type="ORF">C7383_103160</name>
</gene>
<dbReference type="InterPro" id="IPR011990">
    <property type="entry name" value="TPR-like_helical_dom_sf"/>
</dbReference>
<name>A0AB73T6X3_9FIRM</name>
<dbReference type="Proteomes" id="UP000245412">
    <property type="component" value="Unassembled WGS sequence"/>
</dbReference>
<evidence type="ECO:0000256" key="1">
    <source>
        <dbReference type="ARBA" id="ARBA00022705"/>
    </source>
</evidence>
<feature type="compositionally biased region" description="Low complexity" evidence="3">
    <location>
        <begin position="66"/>
        <end position="88"/>
    </location>
</feature>
<dbReference type="PROSITE" id="PS50076">
    <property type="entry name" value="DNAJ_2"/>
    <property type="match status" value="1"/>
</dbReference>